<evidence type="ECO:0000313" key="2">
    <source>
        <dbReference type="Proteomes" id="UP000002035"/>
    </source>
</evidence>
<dbReference type="RefSeq" id="XP_002850035.1">
    <property type="nucleotide sequence ID" value="XM_002849989.1"/>
</dbReference>
<dbReference type="eggNOG" id="ENOG502SJ7Y">
    <property type="taxonomic scope" value="Eukaryota"/>
</dbReference>
<dbReference type="STRING" id="554155.C5FBR7"/>
<dbReference type="AlphaFoldDB" id="C5FBR7"/>
<dbReference type="OMA" id="CAMIWND"/>
<protein>
    <submittedName>
        <fullName evidence="1">Uncharacterized protein</fullName>
    </submittedName>
</protein>
<name>C5FBR7_ARTOC</name>
<accession>C5FBR7</accession>
<dbReference type="EMBL" id="DS995701">
    <property type="protein sequence ID" value="EEQ27251.1"/>
    <property type="molecule type" value="Genomic_DNA"/>
</dbReference>
<organism evidence="1 2">
    <name type="scientific">Arthroderma otae (strain ATCC MYA-4605 / CBS 113480)</name>
    <name type="common">Microsporum canis</name>
    <dbReference type="NCBI Taxonomy" id="554155"/>
    <lineage>
        <taxon>Eukaryota</taxon>
        <taxon>Fungi</taxon>
        <taxon>Dikarya</taxon>
        <taxon>Ascomycota</taxon>
        <taxon>Pezizomycotina</taxon>
        <taxon>Eurotiomycetes</taxon>
        <taxon>Eurotiomycetidae</taxon>
        <taxon>Onygenales</taxon>
        <taxon>Arthrodermataceae</taxon>
        <taxon>Microsporum</taxon>
    </lineage>
</organism>
<proteinExistence type="predicted"/>
<gene>
    <name evidence="1" type="ORF">MCYG_00139</name>
</gene>
<reference evidence="2" key="1">
    <citation type="journal article" date="2012" name="MBio">
        <title>Comparative genome analysis of Trichophyton rubrum and related dermatophytes reveals candidate genes involved in infection.</title>
        <authorList>
            <person name="Martinez D.A."/>
            <person name="Oliver B.G."/>
            <person name="Graeser Y."/>
            <person name="Goldberg J.M."/>
            <person name="Li W."/>
            <person name="Martinez-Rossi N.M."/>
            <person name="Monod M."/>
            <person name="Shelest E."/>
            <person name="Barton R.C."/>
            <person name="Birch E."/>
            <person name="Brakhage A.A."/>
            <person name="Chen Z."/>
            <person name="Gurr S.J."/>
            <person name="Heiman D."/>
            <person name="Heitman J."/>
            <person name="Kosti I."/>
            <person name="Rossi A."/>
            <person name="Saif S."/>
            <person name="Samalova M."/>
            <person name="Saunders C.W."/>
            <person name="Shea T."/>
            <person name="Summerbell R.C."/>
            <person name="Xu J."/>
            <person name="Young S."/>
            <person name="Zeng Q."/>
            <person name="Birren B.W."/>
            <person name="Cuomo C.A."/>
            <person name="White T.C."/>
        </authorList>
    </citation>
    <scope>NUCLEOTIDE SEQUENCE [LARGE SCALE GENOMIC DNA]</scope>
    <source>
        <strain evidence="2">ATCC MYA-4605 / CBS 113480</strain>
    </source>
</reference>
<keyword evidence="2" id="KW-1185">Reference proteome</keyword>
<dbReference type="OrthoDB" id="3945550at2759"/>
<dbReference type="GeneID" id="9230165"/>
<evidence type="ECO:0000313" key="1">
    <source>
        <dbReference type="EMBL" id="EEQ27251.1"/>
    </source>
</evidence>
<dbReference type="HOGENOM" id="CLU_636114_0_0_1"/>
<dbReference type="VEuPathDB" id="FungiDB:MCYG_00139"/>
<sequence length="431" mass="48978">MAATLEDLGLDILKCLNTNSLRTFRWPLGVVVQQRRGIVRSCAMIWNDGTPSSHLRTELAIYATSSPCLTEYQNEVMLPLAQFIQTLRGLSDLIYASTDQISPCILSTLHQHHPNCRLHMDTFSLRSLYQLKSHIHDISVDEYALATSLCLYNIVSRYYEYDTDGRVSYHIEFSELQTLRLQSAVTANMLQTLTRMSKGKFTSLRTLDLKIRVSYASEDINMDEATGICLRSLPPLESLGLDGAFGSSTFNVILHRHGNTLRKLRFMPDQERKEKILISYPRMQDLQQQCQNLREVELPIPRTRGDEQEVGIYHALGRLPWLERASLLLDCSSRAFQENNASDTSDLEDDNGQTICLDDTKTISSKDVRIAFVNTAVDSSLALSIFRAIYTKNTLIHPAKRSAFRCLNLQPKWAADFGQRLGDMDLEDIMQ</sequence>
<dbReference type="Proteomes" id="UP000002035">
    <property type="component" value="Unassembled WGS sequence"/>
</dbReference>